<reference evidence="5 6" key="1">
    <citation type="journal article" date="2018" name="Front. Microbiol.">
        <title>Prospects for Fungal Bioremediation of Acidic Radioactive Waste Sites: Characterization and Genome Sequence of Rhodotorula taiwanensis MD1149.</title>
        <authorList>
            <person name="Tkavc R."/>
            <person name="Matrosova V.Y."/>
            <person name="Grichenko O.E."/>
            <person name="Gostincar C."/>
            <person name="Volpe R.P."/>
            <person name="Klimenkova P."/>
            <person name="Gaidamakova E.K."/>
            <person name="Zhou C.E."/>
            <person name="Stewart B.J."/>
            <person name="Lyman M.G."/>
            <person name="Malfatti S.A."/>
            <person name="Rubinfeld B."/>
            <person name="Courtot M."/>
            <person name="Singh J."/>
            <person name="Dalgard C.L."/>
            <person name="Hamilton T."/>
            <person name="Frey K.G."/>
            <person name="Gunde-Cimerman N."/>
            <person name="Dugan L."/>
            <person name="Daly M.J."/>
        </authorList>
    </citation>
    <scope>NUCLEOTIDE SEQUENCE [LARGE SCALE GENOMIC DNA]</scope>
    <source>
        <strain evidence="5 6">MD1149</strain>
    </source>
</reference>
<feature type="compositionally biased region" description="Basic and acidic residues" evidence="4">
    <location>
        <begin position="84"/>
        <end position="97"/>
    </location>
</feature>
<comment type="caution">
    <text evidence="5">The sequence shown here is derived from an EMBL/GenBank/DDBJ whole genome shotgun (WGS) entry which is preliminary data.</text>
</comment>
<evidence type="ECO:0000256" key="3">
    <source>
        <dbReference type="ARBA" id="ARBA00013566"/>
    </source>
</evidence>
<dbReference type="Pfam" id="PF06413">
    <property type="entry name" value="Neugrin"/>
    <property type="match status" value="1"/>
</dbReference>
<feature type="region of interest" description="Disordered" evidence="4">
    <location>
        <begin position="293"/>
        <end position="320"/>
    </location>
</feature>
<dbReference type="AlphaFoldDB" id="A0A2S5BG81"/>
<feature type="compositionally biased region" description="Low complexity" evidence="4">
    <location>
        <begin position="72"/>
        <end position="83"/>
    </location>
</feature>
<evidence type="ECO:0000256" key="4">
    <source>
        <dbReference type="SAM" id="MobiDB-lite"/>
    </source>
</evidence>
<dbReference type="InterPro" id="IPR010487">
    <property type="entry name" value="NGRN/Rrg9"/>
</dbReference>
<dbReference type="Proteomes" id="UP000237144">
    <property type="component" value="Unassembled WGS sequence"/>
</dbReference>
<feature type="region of interest" description="Disordered" evidence="4">
    <location>
        <begin position="41"/>
        <end position="162"/>
    </location>
</feature>
<proteinExistence type="inferred from homology"/>
<comment type="function">
    <text evidence="1">Required for respiratory activity and maintenance and expression of the mitochondrial genome.</text>
</comment>
<dbReference type="PANTHER" id="PTHR13475:SF3">
    <property type="entry name" value="NEUGRIN"/>
    <property type="match status" value="1"/>
</dbReference>
<comment type="similarity">
    <text evidence="2">Belongs to the RRG9 family.</text>
</comment>
<dbReference type="OrthoDB" id="5578174at2759"/>
<name>A0A2S5BG81_9BASI</name>
<evidence type="ECO:0000256" key="1">
    <source>
        <dbReference type="ARBA" id="ARBA00003548"/>
    </source>
</evidence>
<organism evidence="5 6">
    <name type="scientific">Rhodotorula taiwanensis</name>
    <dbReference type="NCBI Taxonomy" id="741276"/>
    <lineage>
        <taxon>Eukaryota</taxon>
        <taxon>Fungi</taxon>
        <taxon>Dikarya</taxon>
        <taxon>Basidiomycota</taxon>
        <taxon>Pucciniomycotina</taxon>
        <taxon>Microbotryomycetes</taxon>
        <taxon>Sporidiobolales</taxon>
        <taxon>Sporidiobolaceae</taxon>
        <taxon>Rhodotorula</taxon>
    </lineage>
</organism>
<gene>
    <name evidence="5" type="ORF">BMF94_1180</name>
</gene>
<sequence length="446" mass="50336">MASRVAPFRRLLRPTIWHNNLAPRLPVPSTSSATATWSSHAPLYAKQPPPPRIQATWDDSGDGGTDLFAVNETGSTSSSLHASSEGHGRSSSRDRPPHLKSAARSSPPPPTHIDPTQLPLGSIPKPQKQVKFRPANKFGRPNRRRNKAPPPPPLPAVEPLPNVADLDPVHLSELRLWTLRRSGITPTDKDLQRNLSAWLIGAHKAKARAEHEEKRSRELRATKRDALDLSWEWDRQVAVKSGVERTDREKRRDGIVLRRLERRRLEKLQAAQDREQEKRAELDELIRRREDEARAKVDAAEREAEQKRQADEDEAKERLRNAPDWKKHQVALREQFPDGWAPPKRLSREAMDLIRTMHAANPTQYSTAALADQFKVSPEAVRRILKSRFQLSKAEADRREAKRKEARKLEVAQGSSVWGGNVAAEAREMDSIRSGCGPEGDASRTT</sequence>
<evidence type="ECO:0000313" key="5">
    <source>
        <dbReference type="EMBL" id="POY75770.1"/>
    </source>
</evidence>
<keyword evidence="6" id="KW-1185">Reference proteome</keyword>
<dbReference type="GO" id="GO:0005634">
    <property type="term" value="C:nucleus"/>
    <property type="evidence" value="ECO:0007669"/>
    <property type="project" value="TreeGrafter"/>
</dbReference>
<dbReference type="EMBL" id="PJQD01000012">
    <property type="protein sequence ID" value="POY75770.1"/>
    <property type="molecule type" value="Genomic_DNA"/>
</dbReference>
<protein>
    <recommendedName>
        <fullName evidence="3">Required for respiratory growth protein 9, mitochondrial</fullName>
    </recommendedName>
</protein>
<accession>A0A2S5BG81</accession>
<evidence type="ECO:0000256" key="2">
    <source>
        <dbReference type="ARBA" id="ARBA00010895"/>
    </source>
</evidence>
<dbReference type="STRING" id="741276.A0A2S5BG81"/>
<dbReference type="PANTHER" id="PTHR13475">
    <property type="entry name" value="NEUGRIN"/>
    <property type="match status" value="1"/>
</dbReference>
<feature type="compositionally biased region" description="Pro residues" evidence="4">
    <location>
        <begin position="148"/>
        <end position="158"/>
    </location>
</feature>
<feature type="region of interest" description="Disordered" evidence="4">
    <location>
        <begin position="427"/>
        <end position="446"/>
    </location>
</feature>
<evidence type="ECO:0000313" key="6">
    <source>
        <dbReference type="Proteomes" id="UP000237144"/>
    </source>
</evidence>